<accession>A0A0C9TBA9</accession>
<protein>
    <recommendedName>
        <fullName evidence="1">CS domain-containing protein</fullName>
    </recommendedName>
</protein>
<evidence type="ECO:0000313" key="3">
    <source>
        <dbReference type="Proteomes" id="UP000053647"/>
    </source>
</evidence>
<evidence type="ECO:0000313" key="2">
    <source>
        <dbReference type="EMBL" id="KIJ05492.1"/>
    </source>
</evidence>
<gene>
    <name evidence="2" type="ORF">PAXINDRAFT_122225</name>
</gene>
<name>A0A0C9TBA9_PAXIN</name>
<reference evidence="2 3" key="1">
    <citation type="submission" date="2014-06" db="EMBL/GenBank/DDBJ databases">
        <authorList>
            <consortium name="DOE Joint Genome Institute"/>
            <person name="Kuo A."/>
            <person name="Kohler A."/>
            <person name="Nagy L.G."/>
            <person name="Floudas D."/>
            <person name="Copeland A."/>
            <person name="Barry K.W."/>
            <person name="Cichocki N."/>
            <person name="Veneault-Fourrey C."/>
            <person name="LaButti K."/>
            <person name="Lindquist E.A."/>
            <person name="Lipzen A."/>
            <person name="Lundell T."/>
            <person name="Morin E."/>
            <person name="Murat C."/>
            <person name="Sun H."/>
            <person name="Tunlid A."/>
            <person name="Henrissat B."/>
            <person name="Grigoriev I.V."/>
            <person name="Hibbett D.S."/>
            <person name="Martin F."/>
            <person name="Nordberg H.P."/>
            <person name="Cantor M.N."/>
            <person name="Hua S.X."/>
        </authorList>
    </citation>
    <scope>NUCLEOTIDE SEQUENCE [LARGE SCALE GENOMIC DNA]</scope>
    <source>
        <strain evidence="2 3">ATCC 200175</strain>
    </source>
</reference>
<dbReference type="SUPFAM" id="SSF49764">
    <property type="entry name" value="HSP20-like chaperones"/>
    <property type="match status" value="1"/>
</dbReference>
<organism evidence="2 3">
    <name type="scientific">Paxillus involutus ATCC 200175</name>
    <dbReference type="NCBI Taxonomy" id="664439"/>
    <lineage>
        <taxon>Eukaryota</taxon>
        <taxon>Fungi</taxon>
        <taxon>Dikarya</taxon>
        <taxon>Basidiomycota</taxon>
        <taxon>Agaricomycotina</taxon>
        <taxon>Agaricomycetes</taxon>
        <taxon>Agaricomycetidae</taxon>
        <taxon>Boletales</taxon>
        <taxon>Paxilineae</taxon>
        <taxon>Paxillaceae</taxon>
        <taxon>Paxillus</taxon>
    </lineage>
</organism>
<dbReference type="HOGENOM" id="CLU_2270178_0_0_1"/>
<dbReference type="PROSITE" id="PS51203">
    <property type="entry name" value="CS"/>
    <property type="match status" value="1"/>
</dbReference>
<feature type="domain" description="CS" evidence="1">
    <location>
        <begin position="1"/>
        <end position="85"/>
    </location>
</feature>
<dbReference type="EMBL" id="KN820942">
    <property type="protein sequence ID" value="KIJ05492.1"/>
    <property type="molecule type" value="Genomic_DNA"/>
</dbReference>
<evidence type="ECO:0000259" key="1">
    <source>
        <dbReference type="PROSITE" id="PS51203"/>
    </source>
</evidence>
<dbReference type="Pfam" id="PF04969">
    <property type="entry name" value="CS"/>
    <property type="match status" value="1"/>
</dbReference>
<dbReference type="InterPro" id="IPR044563">
    <property type="entry name" value="Sgt1-like"/>
</dbReference>
<dbReference type="Proteomes" id="UP000053647">
    <property type="component" value="Unassembled WGS sequence"/>
</dbReference>
<proteinExistence type="predicted"/>
<dbReference type="InterPro" id="IPR008978">
    <property type="entry name" value="HSP20-like_chaperone"/>
</dbReference>
<reference evidence="3" key="2">
    <citation type="submission" date="2015-01" db="EMBL/GenBank/DDBJ databases">
        <title>Evolutionary Origins and Diversification of the Mycorrhizal Mutualists.</title>
        <authorList>
            <consortium name="DOE Joint Genome Institute"/>
            <consortium name="Mycorrhizal Genomics Consortium"/>
            <person name="Kohler A."/>
            <person name="Kuo A."/>
            <person name="Nagy L.G."/>
            <person name="Floudas D."/>
            <person name="Copeland A."/>
            <person name="Barry K.W."/>
            <person name="Cichocki N."/>
            <person name="Veneault-Fourrey C."/>
            <person name="LaButti K."/>
            <person name="Lindquist E.A."/>
            <person name="Lipzen A."/>
            <person name="Lundell T."/>
            <person name="Morin E."/>
            <person name="Murat C."/>
            <person name="Riley R."/>
            <person name="Ohm R."/>
            <person name="Sun H."/>
            <person name="Tunlid A."/>
            <person name="Henrissat B."/>
            <person name="Grigoriev I.V."/>
            <person name="Hibbett D.S."/>
            <person name="Martin F."/>
        </authorList>
    </citation>
    <scope>NUCLEOTIDE SEQUENCE [LARGE SCALE GENOMIC DNA]</scope>
    <source>
        <strain evidence="3">ATCC 200175</strain>
    </source>
</reference>
<keyword evidence="3" id="KW-1185">Reference proteome</keyword>
<dbReference type="Gene3D" id="2.60.40.790">
    <property type="match status" value="1"/>
</dbReference>
<sequence length="103" mass="11370">MTLRHEFYETDERLTLSVFDRGASPTEVSVKFEPRNLTYQNGDKVLSLQPLKGQIDPSKSDYAVGQVKVEIRLAKMVQGRWGSLVGDTPDPLATSPFTSSAPA</sequence>
<dbReference type="GO" id="GO:0051087">
    <property type="term" value="F:protein-folding chaperone binding"/>
    <property type="evidence" value="ECO:0007669"/>
    <property type="project" value="InterPro"/>
</dbReference>
<dbReference type="OrthoDB" id="1898560at2759"/>
<dbReference type="InterPro" id="IPR007052">
    <property type="entry name" value="CS_dom"/>
</dbReference>
<dbReference type="AlphaFoldDB" id="A0A0C9TBA9"/>
<feature type="non-terminal residue" evidence="2">
    <location>
        <position position="1"/>
    </location>
</feature>
<dbReference type="CDD" id="cd06466">
    <property type="entry name" value="p23_CS_SGT1_like"/>
    <property type="match status" value="1"/>
</dbReference>
<dbReference type="PANTHER" id="PTHR45862">
    <property type="entry name" value="PROTEIN SGT1 HOMOLOG"/>
    <property type="match status" value="1"/>
</dbReference>